<accession>A0A3Q2EF68</accession>
<dbReference type="GO" id="GO:0031012">
    <property type="term" value="C:extracellular matrix"/>
    <property type="evidence" value="ECO:0007669"/>
    <property type="project" value="InterPro"/>
</dbReference>
<evidence type="ECO:0000256" key="16">
    <source>
        <dbReference type="ARBA" id="ARBA00023157"/>
    </source>
</evidence>
<evidence type="ECO:0000256" key="15">
    <source>
        <dbReference type="ARBA" id="ARBA00023145"/>
    </source>
</evidence>
<dbReference type="Ensembl" id="ENSCVAT00000024223.1">
    <property type="protein sequence ID" value="ENSCVAP00000030379.1"/>
    <property type="gene ID" value="ENSCVAG00000018850.1"/>
</dbReference>
<comment type="subcellular location">
    <subcellularLocation>
        <location evidence="1">Secreted</location>
        <location evidence="1">Extracellular space</location>
        <location evidence="1">Extracellular matrix</location>
    </subcellularLocation>
</comment>
<evidence type="ECO:0000256" key="5">
    <source>
        <dbReference type="ARBA" id="ARBA00022530"/>
    </source>
</evidence>
<dbReference type="SUPFAM" id="SSF47090">
    <property type="entry name" value="PGBD-like"/>
    <property type="match status" value="1"/>
</dbReference>
<feature type="binding site" evidence="21">
    <location>
        <position position="447"/>
    </location>
    <ligand>
        <name>Ca(2+)</name>
        <dbReference type="ChEBI" id="CHEBI:29108"/>
        <label>4</label>
    </ligand>
</feature>
<feature type="binding site" evidence="20">
    <location>
        <position position="233"/>
    </location>
    <ligand>
        <name>Zn(2+)</name>
        <dbReference type="ChEBI" id="CHEBI:29105"/>
        <label>2</label>
        <note>catalytic</note>
    </ligand>
</feature>
<evidence type="ECO:0000256" key="21">
    <source>
        <dbReference type="PIRSR" id="PIRSR621190-2"/>
    </source>
</evidence>
<dbReference type="InterPro" id="IPR036365">
    <property type="entry name" value="PGBD-like_sf"/>
</dbReference>
<dbReference type="PRINTS" id="PR00138">
    <property type="entry name" value="MATRIXIN"/>
</dbReference>
<feature type="signal peptide" evidence="24">
    <location>
        <begin position="1"/>
        <end position="21"/>
    </location>
</feature>
<sequence>MSLLCVMLLTLMRLNRTAVVASPVRIADQPPQSLSEADQKIAEEYLKHFYGYQPKTERQKRAEDLNKDPNWTRGLCEKVKKMQRFFGLPPDGKLNKETLSIMKKPRCGLSDVEPYGSTFRWRNVTISYRIAGKNLPFPVQKIQKVIKKALKLWSSVSLIKFQKRKRREADIVITFASDDHGDGVPFDGNGGVLAHAYLPGSGIGGDVHFDAAEKWSLNSADAAGVSLHVIAAHEFGHALGLSHSSDPGSIMYPAYNFSPGLELQLSFDDVKNIQHLYGVNSKFSALLLNRPPPKTPDKCDPDLSFDAVTEMQQELVFFKDRFMWRKHPNFVETRISLISSLWSDSVPSHLDAVYENWEKNFLFFFKGDQYWKLQQLIVQEGFPRNISELGFPSRIKSVDAALHFRRHRYTVFFTGSECWRYNEHLGVMEGSSVLIEQQWPGIPFPVDAAAFYQGTHLSLTDCVRGCLGLLTLNLH</sequence>
<evidence type="ECO:0000256" key="12">
    <source>
        <dbReference type="ARBA" id="ARBA00022837"/>
    </source>
</evidence>
<comment type="cofactor">
    <cofactor evidence="21">
        <name>Zn(2+)</name>
        <dbReference type="ChEBI" id="CHEBI:29105"/>
    </cofactor>
    <text evidence="21">Binds 2 Zn(2+) ions per subunit.</text>
</comment>
<feature type="binding site" evidence="21">
    <location>
        <position position="213"/>
    </location>
    <ligand>
        <name>Ca(2+)</name>
        <dbReference type="ChEBI" id="CHEBI:29108"/>
        <label>1</label>
    </ligand>
</feature>
<feature type="domain" description="Peptidase metallopeptidase" evidence="25">
    <location>
        <begin position="117"/>
        <end position="279"/>
    </location>
</feature>
<dbReference type="SMART" id="SM00120">
    <property type="entry name" value="HX"/>
    <property type="match status" value="3"/>
</dbReference>
<keyword evidence="4" id="KW-0964">Secreted</keyword>
<reference evidence="26" key="1">
    <citation type="submission" date="2025-08" db="UniProtKB">
        <authorList>
            <consortium name="Ensembl"/>
        </authorList>
    </citation>
    <scope>IDENTIFICATION</scope>
</reference>
<feature type="binding site" evidence="21">
    <location>
        <position position="251"/>
    </location>
    <ligand>
        <name>Zn(2+)</name>
        <dbReference type="ChEBI" id="CHEBI:29105"/>
        <label>2</label>
        <note>catalytic</note>
    </ligand>
</feature>
<evidence type="ECO:0000256" key="20">
    <source>
        <dbReference type="PIRSR" id="PIRSR001191-2"/>
    </source>
</evidence>
<dbReference type="FunFam" id="2.110.10.10:FF:000002">
    <property type="entry name" value="Matrix metallopeptidase 3"/>
    <property type="match status" value="1"/>
</dbReference>
<evidence type="ECO:0000256" key="19">
    <source>
        <dbReference type="PIRSR" id="PIRSR001191-1"/>
    </source>
</evidence>
<reference evidence="26" key="2">
    <citation type="submission" date="2025-09" db="UniProtKB">
        <authorList>
            <consortium name="Ensembl"/>
        </authorList>
    </citation>
    <scope>IDENTIFICATION</scope>
</reference>
<dbReference type="RefSeq" id="XP_015240726.1">
    <property type="nucleotide sequence ID" value="XM_015385240.1"/>
</dbReference>
<keyword evidence="11 20" id="KW-0862">Zinc</keyword>
<dbReference type="PROSITE" id="PS51642">
    <property type="entry name" value="HEMOPEXIN_2"/>
    <property type="match status" value="3"/>
</dbReference>
<dbReference type="FunFam" id="3.40.390.10:FF:000007">
    <property type="entry name" value="Collagenase 3"/>
    <property type="match status" value="1"/>
</dbReference>
<dbReference type="InterPro" id="IPR018487">
    <property type="entry name" value="Hemopexin-like_repeat"/>
</dbReference>
<evidence type="ECO:0000256" key="11">
    <source>
        <dbReference type="ARBA" id="ARBA00022833"/>
    </source>
</evidence>
<evidence type="ECO:0000256" key="8">
    <source>
        <dbReference type="ARBA" id="ARBA00022729"/>
    </source>
</evidence>
<feature type="binding site" evidence="21">
    <location>
        <position position="210"/>
    </location>
    <ligand>
        <name>Ca(2+)</name>
        <dbReference type="ChEBI" id="CHEBI:29108"/>
        <label>3</label>
    </ligand>
</feature>
<keyword evidence="9" id="KW-0677">Repeat</keyword>
<keyword evidence="17" id="KW-0325">Glycoprotein</keyword>
<feature type="binding site" evidence="21">
    <location>
        <position position="213"/>
    </location>
    <ligand>
        <name>Ca(2+)</name>
        <dbReference type="ChEBI" id="CHEBI:29108"/>
        <label>3</label>
    </ligand>
</feature>
<dbReference type="GO" id="GO:0008270">
    <property type="term" value="F:zinc ion binding"/>
    <property type="evidence" value="ECO:0007669"/>
    <property type="project" value="InterPro"/>
</dbReference>
<keyword evidence="5" id="KW-0272">Extracellular matrix</keyword>
<feature type="binding site" evidence="21">
    <location>
        <position position="195"/>
    </location>
    <ligand>
        <name>Zn(2+)</name>
        <dbReference type="ChEBI" id="CHEBI:29105"/>
        <label>1</label>
    </ligand>
</feature>
<keyword evidence="6" id="KW-0645">Protease</keyword>
<feature type="binding site" evidence="21">
    <location>
        <position position="401"/>
    </location>
    <ligand>
        <name>Ca(2+)</name>
        <dbReference type="ChEBI" id="CHEBI:29108"/>
        <label>5</label>
    </ligand>
</feature>
<dbReference type="AlphaFoldDB" id="A0A3Q2EF68"/>
<feature type="binding site" evidence="21">
    <location>
        <position position="206"/>
    </location>
    <ligand>
        <name>Ca(2+)</name>
        <dbReference type="ChEBI" id="CHEBI:29108"/>
        <label>2</label>
    </ligand>
</feature>
<protein>
    <recommendedName>
        <fullName evidence="3">Collagenase 3</fullName>
    </recommendedName>
    <alternativeName>
        <fullName evidence="18">Matrix metalloproteinase-13</fullName>
    </alternativeName>
</protein>
<proteinExistence type="inferred from homology"/>
<dbReference type="CDD" id="cd04278">
    <property type="entry name" value="ZnMc_MMP"/>
    <property type="match status" value="1"/>
</dbReference>
<dbReference type="Pfam" id="PF01471">
    <property type="entry name" value="PG_binding_1"/>
    <property type="match status" value="1"/>
</dbReference>
<dbReference type="PIRSF" id="PIRSF001191">
    <property type="entry name" value="Peptidase_M10A_matrix"/>
    <property type="match status" value="1"/>
</dbReference>
<feature type="binding site" evidence="21">
    <location>
        <position position="170"/>
    </location>
    <ligand>
        <name>Ca(2+)</name>
        <dbReference type="ChEBI" id="CHEBI:29108"/>
        <label>2</label>
    </ligand>
</feature>
<keyword evidence="8 24" id="KW-0732">Signal</keyword>
<evidence type="ECO:0000256" key="1">
    <source>
        <dbReference type="ARBA" id="ARBA00004498"/>
    </source>
</evidence>
<evidence type="ECO:0000256" key="2">
    <source>
        <dbReference type="ARBA" id="ARBA00010370"/>
    </source>
</evidence>
<name>A0A3Q2EF68_CYPVA</name>
<feature type="binding site" evidence="21">
    <location>
        <position position="187"/>
    </location>
    <ligand>
        <name>Ca(2+)</name>
        <dbReference type="ChEBI" id="CHEBI:29108"/>
        <label>3</label>
    </ligand>
</feature>
<evidence type="ECO:0000256" key="10">
    <source>
        <dbReference type="ARBA" id="ARBA00022801"/>
    </source>
</evidence>
<evidence type="ECO:0000313" key="27">
    <source>
        <dbReference type="Proteomes" id="UP000265020"/>
    </source>
</evidence>
<feature type="binding site" evidence="21">
    <location>
        <position position="208"/>
    </location>
    <ligand>
        <name>Zn(2+)</name>
        <dbReference type="ChEBI" id="CHEBI:29105"/>
        <label>1</label>
    </ligand>
</feature>
<feature type="chain" id="PRO_5018719693" description="Collagenase 3" evidence="24">
    <location>
        <begin position="22"/>
        <end position="475"/>
    </location>
</feature>
<dbReference type="GO" id="GO:0005615">
    <property type="term" value="C:extracellular space"/>
    <property type="evidence" value="ECO:0007669"/>
    <property type="project" value="TreeGrafter"/>
</dbReference>
<dbReference type="SUPFAM" id="SSF55486">
    <property type="entry name" value="Metalloproteases ('zincins'), catalytic domain"/>
    <property type="match status" value="1"/>
</dbReference>
<feature type="binding site" evidence="20">
    <location>
        <position position="237"/>
    </location>
    <ligand>
        <name>Zn(2+)</name>
        <dbReference type="ChEBI" id="CHEBI:29105"/>
        <label>2</label>
        <note>catalytic</note>
    </ligand>
</feature>
<feature type="binding site" evidence="20">
    <location>
        <position position="243"/>
    </location>
    <ligand>
        <name>Zn(2+)</name>
        <dbReference type="ChEBI" id="CHEBI:29105"/>
        <label>2</label>
        <note>catalytic</note>
    </ligand>
</feature>
<keyword evidence="16" id="KW-1015">Disulfide bond</keyword>
<dbReference type="GeneID" id="107091375"/>
<keyword evidence="7 20" id="KW-0479">Metal-binding</keyword>
<feature type="binding site" description="in inhibited form" evidence="21">
    <location>
        <position position="107"/>
    </location>
    <ligand>
        <name>Zn(2+)</name>
        <dbReference type="ChEBI" id="CHEBI:29105"/>
        <label>2</label>
        <note>catalytic</note>
    </ligand>
</feature>
<dbReference type="PANTHER" id="PTHR10201">
    <property type="entry name" value="MATRIX METALLOPROTEINASE"/>
    <property type="match status" value="1"/>
</dbReference>
<evidence type="ECO:0000256" key="9">
    <source>
        <dbReference type="ARBA" id="ARBA00022737"/>
    </source>
</evidence>
<feature type="repeat" description="Hemopexin" evidence="23">
    <location>
        <begin position="347"/>
        <end position="393"/>
    </location>
</feature>
<dbReference type="SMART" id="SM00235">
    <property type="entry name" value="ZnMc"/>
    <property type="match status" value="1"/>
</dbReference>
<feature type="repeat" description="Hemopexin" evidence="23">
    <location>
        <begin position="395"/>
        <end position="442"/>
    </location>
</feature>
<dbReference type="InterPro" id="IPR036375">
    <property type="entry name" value="Hemopexin-like_dom_sf"/>
</dbReference>
<dbReference type="OrthoDB" id="406838at2759"/>
<dbReference type="GO" id="GO:0006508">
    <property type="term" value="P:proteolysis"/>
    <property type="evidence" value="ECO:0007669"/>
    <property type="project" value="UniProtKB-KW"/>
</dbReference>
<keyword evidence="27" id="KW-1185">Reference proteome</keyword>
<dbReference type="Pfam" id="PF00413">
    <property type="entry name" value="Peptidase_M10"/>
    <property type="match status" value="1"/>
</dbReference>
<feature type="binding site" evidence="21">
    <location>
        <position position="306"/>
    </location>
    <ligand>
        <name>Ca(2+)</name>
        <dbReference type="ChEBI" id="CHEBI:29108"/>
        <label>4</label>
    </ligand>
</feature>
<dbReference type="GeneTree" id="ENSGT00940000154907"/>
<feature type="binding site" evidence="21">
    <location>
        <position position="188"/>
    </location>
    <ligand>
        <name>Ca(2+)</name>
        <dbReference type="ChEBI" id="CHEBI:29108"/>
        <label>3</label>
    </ligand>
</feature>
<feature type="repeat" description="Hemopexin" evidence="23">
    <location>
        <begin position="296"/>
        <end position="345"/>
    </location>
</feature>
<dbReference type="InterPro" id="IPR002477">
    <property type="entry name" value="Peptidoglycan-bd-like"/>
</dbReference>
<dbReference type="InterPro" id="IPR001818">
    <property type="entry name" value="Pept_M10_metallopeptidase"/>
</dbReference>
<dbReference type="KEGG" id="cvg:107091375"/>
<dbReference type="Pfam" id="PF00045">
    <property type="entry name" value="Hemopexin"/>
    <property type="match status" value="3"/>
</dbReference>
<evidence type="ECO:0000256" key="14">
    <source>
        <dbReference type="ARBA" id="ARBA00023105"/>
    </source>
</evidence>
<dbReference type="GO" id="GO:0030574">
    <property type="term" value="P:collagen catabolic process"/>
    <property type="evidence" value="ECO:0007669"/>
    <property type="project" value="UniProtKB-KW"/>
</dbReference>
<keyword evidence="12 21" id="KW-0106">Calcium</keyword>
<dbReference type="CDD" id="cd00094">
    <property type="entry name" value="HX"/>
    <property type="match status" value="1"/>
</dbReference>
<comment type="cofactor">
    <cofactor evidence="21">
        <name>Ca(2+)</name>
        <dbReference type="ChEBI" id="CHEBI:29108"/>
    </cofactor>
    <text evidence="21">Can bind about 5 Ca(2+) ions per subunit.</text>
</comment>
<dbReference type="STRING" id="28743.ENSCVAP00000030379"/>
<evidence type="ECO:0000256" key="7">
    <source>
        <dbReference type="ARBA" id="ARBA00022723"/>
    </source>
</evidence>
<dbReference type="Gene3D" id="3.40.390.10">
    <property type="entry name" value="Collagenase (Catalytic Domain)"/>
    <property type="match status" value="1"/>
</dbReference>
<keyword evidence="15" id="KW-0865">Zymogen</keyword>
<feature type="binding site" evidence="21">
    <location>
        <position position="351"/>
    </location>
    <ligand>
        <name>Ca(2+)</name>
        <dbReference type="ChEBI" id="CHEBI:29108"/>
        <label>4</label>
    </ligand>
</feature>
<evidence type="ECO:0000313" key="26">
    <source>
        <dbReference type="Ensembl" id="ENSCVAP00000030379.1"/>
    </source>
</evidence>
<dbReference type="InterPro" id="IPR024079">
    <property type="entry name" value="MetalloPept_cat_dom_sf"/>
</dbReference>
<evidence type="ECO:0000256" key="23">
    <source>
        <dbReference type="PROSITE-ProRule" id="PRU01011"/>
    </source>
</evidence>
<organism evidence="26 27">
    <name type="scientific">Cyprinodon variegatus</name>
    <name type="common">Sheepshead minnow</name>
    <dbReference type="NCBI Taxonomy" id="28743"/>
    <lineage>
        <taxon>Eukaryota</taxon>
        <taxon>Metazoa</taxon>
        <taxon>Chordata</taxon>
        <taxon>Craniata</taxon>
        <taxon>Vertebrata</taxon>
        <taxon>Euteleostomi</taxon>
        <taxon>Actinopterygii</taxon>
        <taxon>Neopterygii</taxon>
        <taxon>Teleostei</taxon>
        <taxon>Neoteleostei</taxon>
        <taxon>Acanthomorphata</taxon>
        <taxon>Ovalentaria</taxon>
        <taxon>Atherinomorphae</taxon>
        <taxon>Cyprinodontiformes</taxon>
        <taxon>Cyprinodontidae</taxon>
        <taxon>Cyprinodon</taxon>
    </lineage>
</organism>
<evidence type="ECO:0000256" key="4">
    <source>
        <dbReference type="ARBA" id="ARBA00022525"/>
    </source>
</evidence>
<evidence type="ECO:0000256" key="6">
    <source>
        <dbReference type="ARBA" id="ARBA00022670"/>
    </source>
</evidence>
<dbReference type="InterPro" id="IPR021190">
    <property type="entry name" value="Pept_M10A"/>
</dbReference>
<feature type="binding site" evidence="21">
    <location>
        <position position="180"/>
    </location>
    <ligand>
        <name>Zn(2+)</name>
        <dbReference type="ChEBI" id="CHEBI:29105"/>
        <label>1</label>
    </ligand>
</feature>
<dbReference type="OMA" id="NDLMDCE"/>
<feature type="active site" evidence="19">
    <location>
        <position position="234"/>
    </location>
</feature>
<keyword evidence="13" id="KW-0482">Metalloprotease</keyword>
<feature type="binding site" evidence="21">
    <location>
        <position position="204"/>
    </location>
    <ligand>
        <name>Ca(2+)</name>
        <dbReference type="ChEBI" id="CHEBI:29108"/>
        <label>2</label>
    </ligand>
</feature>
<dbReference type="SUPFAM" id="SSF50923">
    <property type="entry name" value="Hemopexin-like domain"/>
    <property type="match status" value="1"/>
</dbReference>
<evidence type="ECO:0000259" key="25">
    <source>
        <dbReference type="SMART" id="SM00235"/>
    </source>
</evidence>
<comment type="similarity">
    <text evidence="2">Belongs to the peptidase M10A family.</text>
</comment>
<dbReference type="GO" id="GO:0030198">
    <property type="term" value="P:extracellular matrix organization"/>
    <property type="evidence" value="ECO:0007669"/>
    <property type="project" value="TreeGrafter"/>
</dbReference>
<dbReference type="InterPro" id="IPR033739">
    <property type="entry name" value="M10A_MMP"/>
</dbReference>
<dbReference type="GO" id="GO:0004222">
    <property type="term" value="F:metalloendopeptidase activity"/>
    <property type="evidence" value="ECO:0007669"/>
    <property type="project" value="InterPro"/>
</dbReference>
<dbReference type="PANTHER" id="PTHR10201:SF165">
    <property type="entry name" value="COLLAGENASE 3"/>
    <property type="match status" value="1"/>
</dbReference>
<evidence type="ECO:0000256" key="13">
    <source>
        <dbReference type="ARBA" id="ARBA00023049"/>
    </source>
</evidence>
<dbReference type="InterPro" id="IPR000585">
    <property type="entry name" value="Hemopexin-like_dom"/>
</dbReference>
<dbReference type="Proteomes" id="UP000265020">
    <property type="component" value="Unassembled WGS sequence"/>
</dbReference>
<evidence type="ECO:0000256" key="24">
    <source>
        <dbReference type="SAM" id="SignalP"/>
    </source>
</evidence>
<evidence type="ECO:0000256" key="17">
    <source>
        <dbReference type="ARBA" id="ARBA00023180"/>
    </source>
</evidence>
<evidence type="ECO:0000256" key="3">
    <source>
        <dbReference type="ARBA" id="ARBA00018037"/>
    </source>
</evidence>
<keyword evidence="10" id="KW-0378">Hydrolase</keyword>
<feature type="binding site" evidence="21">
    <location>
        <position position="182"/>
    </location>
    <ligand>
        <name>Zn(2+)</name>
        <dbReference type="ChEBI" id="CHEBI:29105"/>
        <label>1</label>
    </ligand>
</feature>
<evidence type="ECO:0000256" key="18">
    <source>
        <dbReference type="ARBA" id="ARBA00031807"/>
    </source>
</evidence>
<feature type="short sequence motif" description="Cysteine switch" evidence="22">
    <location>
        <begin position="105"/>
        <end position="112"/>
    </location>
</feature>
<dbReference type="InterPro" id="IPR006026">
    <property type="entry name" value="Peptidase_Metallo"/>
</dbReference>
<evidence type="ECO:0000256" key="22">
    <source>
        <dbReference type="PIRSR" id="PIRSR621190-5"/>
    </source>
</evidence>
<dbReference type="Gene3D" id="2.110.10.10">
    <property type="entry name" value="Hemopexin-like domain"/>
    <property type="match status" value="1"/>
</dbReference>
<keyword evidence="14" id="KW-0177">Collagen degradation</keyword>